<evidence type="ECO:0000313" key="3">
    <source>
        <dbReference type="Proteomes" id="UP001500831"/>
    </source>
</evidence>
<dbReference type="RefSeq" id="WP_344967670.1">
    <property type="nucleotide sequence ID" value="NZ_BAAAVI010000003.1"/>
</dbReference>
<evidence type="ECO:0000256" key="1">
    <source>
        <dbReference type="SAM" id="MobiDB-lite"/>
    </source>
</evidence>
<protein>
    <recommendedName>
        <fullName evidence="4">Asp23/Gls24 family envelope stress response protein</fullName>
    </recommendedName>
</protein>
<proteinExistence type="predicted"/>
<dbReference type="EMBL" id="BAAAVI010000003">
    <property type="protein sequence ID" value="GAA2849319.1"/>
    <property type="molecule type" value="Genomic_DNA"/>
</dbReference>
<dbReference type="Proteomes" id="UP001500831">
    <property type="component" value="Unassembled WGS sequence"/>
</dbReference>
<name>A0ABN3VR03_9ACTN</name>
<reference evidence="2 3" key="1">
    <citation type="journal article" date="2019" name="Int. J. Syst. Evol. Microbiol.">
        <title>The Global Catalogue of Microorganisms (GCM) 10K type strain sequencing project: providing services to taxonomists for standard genome sequencing and annotation.</title>
        <authorList>
            <consortium name="The Broad Institute Genomics Platform"/>
            <consortium name="The Broad Institute Genome Sequencing Center for Infectious Disease"/>
            <person name="Wu L."/>
            <person name="Ma J."/>
        </authorList>
    </citation>
    <scope>NUCLEOTIDE SEQUENCE [LARGE SCALE GENOMIC DNA]</scope>
    <source>
        <strain evidence="2 3">JCM 6242</strain>
    </source>
</reference>
<gene>
    <name evidence="2" type="ORF">GCM10010517_06640</name>
</gene>
<feature type="region of interest" description="Disordered" evidence="1">
    <location>
        <begin position="1"/>
        <end position="77"/>
    </location>
</feature>
<accession>A0ABN3VR03</accession>
<organism evidence="2 3">
    <name type="scientific">Streptosporangium fragile</name>
    <dbReference type="NCBI Taxonomy" id="46186"/>
    <lineage>
        <taxon>Bacteria</taxon>
        <taxon>Bacillati</taxon>
        <taxon>Actinomycetota</taxon>
        <taxon>Actinomycetes</taxon>
        <taxon>Streptosporangiales</taxon>
        <taxon>Streptosporangiaceae</taxon>
        <taxon>Streptosporangium</taxon>
    </lineage>
</organism>
<sequence length="162" mass="16059">MNDPARGTTSPARGTAEPAGRTAVATPEKADPVRGTAAPADAPVSQTVTVTQGTTAPARETAGPARGAKGPAGGAGGLARTVAATVRSHPDVADLTGGPFGTVATYLPGERVPGVALREDEVEVSIVVRLGRPLPEIADEVRVAVAPLVGGRPVNVHIGGAR</sequence>
<keyword evidence="3" id="KW-1185">Reference proteome</keyword>
<evidence type="ECO:0008006" key="4">
    <source>
        <dbReference type="Google" id="ProtNLM"/>
    </source>
</evidence>
<feature type="compositionally biased region" description="Low complexity" evidence="1">
    <location>
        <begin position="46"/>
        <end position="55"/>
    </location>
</feature>
<comment type="caution">
    <text evidence="2">The sequence shown here is derived from an EMBL/GenBank/DDBJ whole genome shotgun (WGS) entry which is preliminary data.</text>
</comment>
<evidence type="ECO:0000313" key="2">
    <source>
        <dbReference type="EMBL" id="GAA2849319.1"/>
    </source>
</evidence>